<dbReference type="Pfam" id="PF00004">
    <property type="entry name" value="AAA"/>
    <property type="match status" value="1"/>
</dbReference>
<organism evidence="2 3">
    <name type="scientific">Streptohalobacillus salinus</name>
    <dbReference type="NCBI Taxonomy" id="621096"/>
    <lineage>
        <taxon>Bacteria</taxon>
        <taxon>Bacillati</taxon>
        <taxon>Bacillota</taxon>
        <taxon>Bacilli</taxon>
        <taxon>Bacillales</taxon>
        <taxon>Bacillaceae</taxon>
        <taxon>Streptohalobacillus</taxon>
    </lineage>
</organism>
<dbReference type="GO" id="GO:0016887">
    <property type="term" value="F:ATP hydrolysis activity"/>
    <property type="evidence" value="ECO:0007669"/>
    <property type="project" value="InterPro"/>
</dbReference>
<dbReference type="SUPFAM" id="SSF52540">
    <property type="entry name" value="P-loop containing nucleoside triphosphate hydrolases"/>
    <property type="match status" value="1"/>
</dbReference>
<dbReference type="GO" id="GO:0005524">
    <property type="term" value="F:ATP binding"/>
    <property type="evidence" value="ECO:0007669"/>
    <property type="project" value="InterPro"/>
</dbReference>
<proteinExistence type="predicted"/>
<dbReference type="EMBL" id="QJJR01000003">
    <property type="protein sequence ID" value="PXW92113.1"/>
    <property type="molecule type" value="Genomic_DNA"/>
</dbReference>
<reference evidence="2 3" key="1">
    <citation type="submission" date="2018-05" db="EMBL/GenBank/DDBJ databases">
        <title>Genomic Encyclopedia of Type Strains, Phase IV (KMG-IV): sequencing the most valuable type-strain genomes for metagenomic binning, comparative biology and taxonomic classification.</title>
        <authorList>
            <person name="Goeker M."/>
        </authorList>
    </citation>
    <scope>NUCLEOTIDE SEQUENCE [LARGE SCALE GENOMIC DNA]</scope>
    <source>
        <strain evidence="2 3">DSM 22440</strain>
    </source>
</reference>
<dbReference type="AlphaFoldDB" id="A0A2V3WFT5"/>
<accession>A0A2V3WFT5</accession>
<dbReference type="RefSeq" id="WP_170114321.1">
    <property type="nucleotide sequence ID" value="NZ_QJJR01000003.1"/>
</dbReference>
<keyword evidence="3" id="KW-1185">Reference proteome</keyword>
<name>A0A2V3WFT5_9BACI</name>
<dbReference type="PANTHER" id="PTHR37816:SF3">
    <property type="entry name" value="MODULATES DNA TOPOLOGY"/>
    <property type="match status" value="1"/>
</dbReference>
<keyword evidence="2" id="KW-0418">Kinase</keyword>
<keyword evidence="2" id="KW-0808">Transferase</keyword>
<dbReference type="Gene3D" id="3.40.50.300">
    <property type="entry name" value="P-loop containing nucleotide triphosphate hydrolases"/>
    <property type="match status" value="1"/>
</dbReference>
<evidence type="ECO:0000259" key="1">
    <source>
        <dbReference type="Pfam" id="PF00004"/>
    </source>
</evidence>
<dbReference type="GO" id="GO:0016301">
    <property type="term" value="F:kinase activity"/>
    <property type="evidence" value="ECO:0007669"/>
    <property type="project" value="UniProtKB-KW"/>
</dbReference>
<feature type="domain" description="ATPase AAA-type core" evidence="1">
    <location>
        <begin position="4"/>
        <end position="54"/>
    </location>
</feature>
<dbReference type="PANTHER" id="PTHR37816">
    <property type="entry name" value="YALI0E33011P"/>
    <property type="match status" value="1"/>
</dbReference>
<sequence length="166" mass="19488">MQRILILGSPGTGKSTLARSLQKHLQLPLYHLDQAFFRANWVESPDQLNHFLQTTLPTSTWIMDGNYYHTLPARLQQADTVILLDFPTRLALFGVLKRYLTHRNRTRPDMAAGCEERLSFSFLWYVLRFKHEKLGSTKRMIKEHPHLAYYHFKSRGEVKKFLAQLC</sequence>
<evidence type="ECO:0000313" key="3">
    <source>
        <dbReference type="Proteomes" id="UP000247922"/>
    </source>
</evidence>
<dbReference type="InterPro" id="IPR003959">
    <property type="entry name" value="ATPase_AAA_core"/>
</dbReference>
<gene>
    <name evidence="2" type="ORF">DES38_103129</name>
</gene>
<dbReference type="InterPro" id="IPR027417">
    <property type="entry name" value="P-loop_NTPase"/>
</dbReference>
<protein>
    <submittedName>
        <fullName evidence="2">Adenylate kinase family enzyme</fullName>
    </submittedName>
</protein>
<dbReference type="Proteomes" id="UP000247922">
    <property type="component" value="Unassembled WGS sequence"/>
</dbReference>
<comment type="caution">
    <text evidence="2">The sequence shown here is derived from an EMBL/GenBank/DDBJ whole genome shotgun (WGS) entry which is preliminary data.</text>
</comment>
<dbReference type="InterPro" id="IPR052922">
    <property type="entry name" value="Cytidylate_Kinase-2"/>
</dbReference>
<evidence type="ECO:0000313" key="2">
    <source>
        <dbReference type="EMBL" id="PXW92113.1"/>
    </source>
</evidence>